<dbReference type="InterPro" id="IPR050268">
    <property type="entry name" value="NADH-dep_flavin_reductase"/>
</dbReference>
<evidence type="ECO:0000256" key="2">
    <source>
        <dbReference type="ARBA" id="ARBA00023002"/>
    </source>
</evidence>
<comment type="similarity">
    <text evidence="1">Belongs to the non-flavoprotein flavin reductase family.</text>
</comment>
<evidence type="ECO:0000313" key="5">
    <source>
        <dbReference type="Proteomes" id="UP000242930"/>
    </source>
</evidence>
<protein>
    <submittedName>
        <fullName evidence="4">NADH-FMN oxidoreductase RutF, flavin reductase (DIM6/NTAB) family</fullName>
    </submittedName>
</protein>
<dbReference type="EMBL" id="FNZE01000005">
    <property type="protein sequence ID" value="SEJ18663.1"/>
    <property type="molecule type" value="Genomic_DNA"/>
</dbReference>
<dbReference type="SMART" id="SM00903">
    <property type="entry name" value="Flavin_Reduct"/>
    <property type="match status" value="1"/>
</dbReference>
<dbReference type="GO" id="GO:0010181">
    <property type="term" value="F:FMN binding"/>
    <property type="evidence" value="ECO:0007669"/>
    <property type="project" value="InterPro"/>
</dbReference>
<evidence type="ECO:0000259" key="3">
    <source>
        <dbReference type="SMART" id="SM00903"/>
    </source>
</evidence>
<dbReference type="InterPro" id="IPR012349">
    <property type="entry name" value="Split_barrel_FMN-bd"/>
</dbReference>
<dbReference type="InterPro" id="IPR036390">
    <property type="entry name" value="WH_DNA-bd_sf"/>
</dbReference>
<dbReference type="Gene3D" id="2.30.110.10">
    <property type="entry name" value="Electron Transport, Fmn-binding Protein, Chain A"/>
    <property type="match status" value="1"/>
</dbReference>
<dbReference type="Pfam" id="PF01613">
    <property type="entry name" value="Flavin_Reduct"/>
    <property type="match status" value="1"/>
</dbReference>
<dbReference type="OrthoDB" id="9792858at2"/>
<dbReference type="PANTHER" id="PTHR30466">
    <property type="entry name" value="FLAVIN REDUCTASE"/>
    <property type="match status" value="1"/>
</dbReference>
<gene>
    <name evidence="4" type="ORF">SAMN05216201_105198</name>
</gene>
<organism evidence="4 5">
    <name type="scientific">Pseudomonas linyingensis</name>
    <dbReference type="NCBI Taxonomy" id="915471"/>
    <lineage>
        <taxon>Bacteria</taxon>
        <taxon>Pseudomonadati</taxon>
        <taxon>Pseudomonadota</taxon>
        <taxon>Gammaproteobacteria</taxon>
        <taxon>Pseudomonadales</taxon>
        <taxon>Pseudomonadaceae</taxon>
        <taxon>Pseudomonas</taxon>
    </lineage>
</organism>
<dbReference type="STRING" id="915471.SAMN05216201_105198"/>
<dbReference type="AlphaFoldDB" id="A0A1H6WP68"/>
<dbReference type="RefSeq" id="WP_090309713.1">
    <property type="nucleotide sequence ID" value="NZ_FNZE01000005.1"/>
</dbReference>
<keyword evidence="2" id="KW-0560">Oxidoreductase</keyword>
<dbReference type="Gene3D" id="1.10.10.10">
    <property type="entry name" value="Winged helix-like DNA-binding domain superfamily/Winged helix DNA-binding domain"/>
    <property type="match status" value="1"/>
</dbReference>
<dbReference type="InterPro" id="IPR002563">
    <property type="entry name" value="Flavin_Rdtase-like_dom"/>
</dbReference>
<accession>A0A1H6WP68</accession>
<sequence>MKFDPKDFRRALGKFPTGVTVITTRDAEGQPIGMTASSFNTLSIEPALVLWSIDKGAWSLDAFAQGKAFAINVLRNDQIDLSNRFARRGEDKFAGLHTRDDAHGCPLLPGASASFECKTWNVYEGGDHFIIVGEVIDYAYEENVSSLVFHNGRYAVPEVHPAVQAPTEALEARGLLGDYLLYQLRQTLNAYASDFYPRLSHFGVTAEEWRVLTLLADGELMEQEQICRFVSQPLKELVSIGEWLKERGLLQVDGSCFVLTEQGKRLAAQLLDTAIEHEHKMLAPLDADEQAALKAMLKMIYSSIQKGESGV</sequence>
<name>A0A1H6WP68_9PSED</name>
<feature type="domain" description="Flavin reductase like" evidence="3">
    <location>
        <begin position="12"/>
        <end position="156"/>
    </location>
</feature>
<dbReference type="PANTHER" id="PTHR30466:SF11">
    <property type="entry name" value="FLAVIN-DEPENDENT MONOOXYGENASE, REDUCTASE SUBUNIT HSAB"/>
    <property type="match status" value="1"/>
</dbReference>
<dbReference type="SUPFAM" id="SSF50475">
    <property type="entry name" value="FMN-binding split barrel"/>
    <property type="match status" value="1"/>
</dbReference>
<proteinExistence type="inferred from homology"/>
<dbReference type="InterPro" id="IPR036388">
    <property type="entry name" value="WH-like_DNA-bd_sf"/>
</dbReference>
<reference evidence="5" key="1">
    <citation type="submission" date="2016-10" db="EMBL/GenBank/DDBJ databases">
        <authorList>
            <person name="Varghese N."/>
            <person name="Submissions S."/>
        </authorList>
    </citation>
    <scope>NUCLEOTIDE SEQUENCE [LARGE SCALE GENOMIC DNA]</scope>
    <source>
        <strain evidence="5">LMG 25967</strain>
    </source>
</reference>
<evidence type="ECO:0000313" key="4">
    <source>
        <dbReference type="EMBL" id="SEJ18663.1"/>
    </source>
</evidence>
<evidence type="ECO:0000256" key="1">
    <source>
        <dbReference type="ARBA" id="ARBA00008898"/>
    </source>
</evidence>
<dbReference type="GO" id="GO:0042602">
    <property type="term" value="F:riboflavin reductase (NADPH) activity"/>
    <property type="evidence" value="ECO:0007669"/>
    <property type="project" value="TreeGrafter"/>
</dbReference>
<dbReference type="Proteomes" id="UP000242930">
    <property type="component" value="Unassembled WGS sequence"/>
</dbReference>
<dbReference type="SUPFAM" id="SSF46785">
    <property type="entry name" value="Winged helix' DNA-binding domain"/>
    <property type="match status" value="1"/>
</dbReference>
<keyword evidence="5" id="KW-1185">Reference proteome</keyword>